<dbReference type="Gene3D" id="2.40.420.20">
    <property type="match status" value="1"/>
</dbReference>
<dbReference type="RefSeq" id="WP_133314672.1">
    <property type="nucleotide sequence ID" value="NZ_SMTL01000001.1"/>
</dbReference>
<dbReference type="PANTHER" id="PTHR30469:SF18">
    <property type="entry name" value="RESISTANCE-NODULATION-CELL DIVISION (RND) EFFLUX MEMBRANE FUSION PROTEIN-RELATED"/>
    <property type="match status" value="1"/>
</dbReference>
<name>A0A4R5UMV5_9HYPH</name>
<dbReference type="SUPFAM" id="SSF111369">
    <property type="entry name" value="HlyD-like secretion proteins"/>
    <property type="match status" value="1"/>
</dbReference>
<accession>A0A4R5UMV5</accession>
<dbReference type="Proteomes" id="UP000295238">
    <property type="component" value="Unassembled WGS sequence"/>
</dbReference>
<evidence type="ECO:0000313" key="2">
    <source>
        <dbReference type="EMBL" id="TDK39223.1"/>
    </source>
</evidence>
<protein>
    <submittedName>
        <fullName evidence="2">Efflux RND transporter periplasmic adaptor subunit</fullName>
    </submittedName>
</protein>
<dbReference type="GO" id="GO:0015562">
    <property type="term" value="F:efflux transmembrane transporter activity"/>
    <property type="evidence" value="ECO:0007669"/>
    <property type="project" value="TreeGrafter"/>
</dbReference>
<dbReference type="Gene3D" id="1.10.287.470">
    <property type="entry name" value="Helix hairpin bin"/>
    <property type="match status" value="1"/>
</dbReference>
<dbReference type="GO" id="GO:1990281">
    <property type="term" value="C:efflux pump complex"/>
    <property type="evidence" value="ECO:0007669"/>
    <property type="project" value="TreeGrafter"/>
</dbReference>
<proteinExistence type="inferred from homology"/>
<keyword evidence="3" id="KW-1185">Reference proteome</keyword>
<dbReference type="EMBL" id="SMTL01000001">
    <property type="protein sequence ID" value="TDK39223.1"/>
    <property type="molecule type" value="Genomic_DNA"/>
</dbReference>
<dbReference type="PANTHER" id="PTHR30469">
    <property type="entry name" value="MULTIDRUG RESISTANCE PROTEIN MDTA"/>
    <property type="match status" value="1"/>
</dbReference>
<dbReference type="Gene3D" id="2.40.50.100">
    <property type="match status" value="1"/>
</dbReference>
<dbReference type="Gene3D" id="2.40.30.170">
    <property type="match status" value="1"/>
</dbReference>
<reference evidence="2 3" key="1">
    <citation type="submission" date="2019-03" db="EMBL/GenBank/DDBJ databases">
        <title>Rhizobium sp. nov., an bacterium isolated from biocrust in Mu Us Desert.</title>
        <authorList>
            <person name="Lixiong L."/>
        </authorList>
    </citation>
    <scope>NUCLEOTIDE SEQUENCE [LARGE SCALE GENOMIC DNA]</scope>
    <source>
        <strain evidence="2 3">SPY-1</strain>
    </source>
</reference>
<dbReference type="InterPro" id="IPR006143">
    <property type="entry name" value="RND_pump_MFP"/>
</dbReference>
<dbReference type="AlphaFoldDB" id="A0A4R5UMV5"/>
<evidence type="ECO:0000313" key="3">
    <source>
        <dbReference type="Proteomes" id="UP000295238"/>
    </source>
</evidence>
<evidence type="ECO:0000256" key="1">
    <source>
        <dbReference type="ARBA" id="ARBA00009477"/>
    </source>
</evidence>
<organism evidence="2 3">
    <name type="scientific">Rhizobium deserti</name>
    <dbReference type="NCBI Taxonomy" id="2547961"/>
    <lineage>
        <taxon>Bacteria</taxon>
        <taxon>Pseudomonadati</taxon>
        <taxon>Pseudomonadota</taxon>
        <taxon>Alphaproteobacteria</taxon>
        <taxon>Hyphomicrobiales</taxon>
        <taxon>Rhizobiaceae</taxon>
        <taxon>Rhizobium/Agrobacterium group</taxon>
        <taxon>Rhizobium</taxon>
    </lineage>
</organism>
<gene>
    <name evidence="2" type="ORF">E2F50_03615</name>
</gene>
<comment type="similarity">
    <text evidence="1">Belongs to the membrane fusion protein (MFP) (TC 8.A.1) family.</text>
</comment>
<comment type="caution">
    <text evidence="2">The sequence shown here is derived from an EMBL/GenBank/DDBJ whole genome shotgun (WGS) entry which is preliminary data.</text>
</comment>
<dbReference type="NCBIfam" id="TIGR01730">
    <property type="entry name" value="RND_mfp"/>
    <property type="match status" value="1"/>
</dbReference>
<sequence length="376" mass="39805">MKGSNMITRHNNGRRKRHGGDIRAFAVIAAAISFTPAASYADNDPRTRPPLVRTAVSAPSSHSARSFTGTVTARIESGLGFRVAGKIVDRKVDVGETVRRGQPLLALDPQDLELALRAKENAVVSARAMEERSAADEERYNRLLGAGAISKQAYDQARQTHESAVAALEAAIADANFARNEATYAVLVADSDGIVTQTLAEPGQVVAAGQIAIRVARSGEREAAVNLPETVRLPLGSEASASVYGDPKTYRARLRQLSSAADPGTRTFEARFVLEDAGGLPLGATVKVEVDVDGERQKAADTSVIPVGAVFDDGRRTGVWLVRDDATVTFHPVTVSQVGEETARVVGVDPGTRIVALGANFLSEGMQVRLAEGDAK</sequence>